<dbReference type="EMBL" id="JALLPJ020001329">
    <property type="protein sequence ID" value="KAL3769603.1"/>
    <property type="molecule type" value="Genomic_DNA"/>
</dbReference>
<name>A0ABD3N0I4_9STRA</name>
<proteinExistence type="predicted"/>
<accession>A0ABD3N0I4</accession>
<sequence>MRERANCHLSIAADMRAAISVFDHCLINYKEPNDDERRGSSGKNAAMHHELCHSERNRHSYGDNPTKKEAMQNELDLIWPQLNPCLWSLLNLPKHPFPLTAITSQIIQLDSIQGLIELLGSSKVAKLGLVNPIQLNMKYDRCNEIVTAFEVKQTIVTLKSLWGNHQLSVLKATSGRDVEN</sequence>
<protein>
    <submittedName>
        <fullName evidence="1">Uncharacterized protein</fullName>
    </submittedName>
</protein>
<evidence type="ECO:0000313" key="2">
    <source>
        <dbReference type="Proteomes" id="UP001530400"/>
    </source>
</evidence>
<comment type="caution">
    <text evidence="1">The sequence shown here is derived from an EMBL/GenBank/DDBJ whole genome shotgun (WGS) entry which is preliminary data.</text>
</comment>
<organism evidence="1 2">
    <name type="scientific">Cyclotella atomus</name>
    <dbReference type="NCBI Taxonomy" id="382360"/>
    <lineage>
        <taxon>Eukaryota</taxon>
        <taxon>Sar</taxon>
        <taxon>Stramenopiles</taxon>
        <taxon>Ochrophyta</taxon>
        <taxon>Bacillariophyta</taxon>
        <taxon>Coscinodiscophyceae</taxon>
        <taxon>Thalassiosirophycidae</taxon>
        <taxon>Stephanodiscales</taxon>
        <taxon>Stephanodiscaceae</taxon>
        <taxon>Cyclotella</taxon>
    </lineage>
</organism>
<evidence type="ECO:0000313" key="1">
    <source>
        <dbReference type="EMBL" id="KAL3769603.1"/>
    </source>
</evidence>
<gene>
    <name evidence="1" type="ORF">ACHAWO_011549</name>
</gene>
<reference evidence="1 2" key="1">
    <citation type="submission" date="2024-10" db="EMBL/GenBank/DDBJ databases">
        <title>Updated reference genomes for cyclostephanoid diatoms.</title>
        <authorList>
            <person name="Roberts W.R."/>
            <person name="Alverson A.J."/>
        </authorList>
    </citation>
    <scope>NUCLEOTIDE SEQUENCE [LARGE SCALE GENOMIC DNA]</scope>
    <source>
        <strain evidence="1 2">AJA010-31</strain>
    </source>
</reference>
<keyword evidence="2" id="KW-1185">Reference proteome</keyword>
<dbReference type="AlphaFoldDB" id="A0ABD3N0I4"/>
<dbReference type="Proteomes" id="UP001530400">
    <property type="component" value="Unassembled WGS sequence"/>
</dbReference>